<keyword evidence="2" id="KW-1185">Reference proteome</keyword>
<dbReference type="PRINTS" id="PR00081">
    <property type="entry name" value="GDHRDH"/>
</dbReference>
<dbReference type="SUPFAM" id="SSF51735">
    <property type="entry name" value="NAD(P)-binding Rossmann-fold domains"/>
    <property type="match status" value="1"/>
</dbReference>
<evidence type="ECO:0008006" key="3">
    <source>
        <dbReference type="Google" id="ProtNLM"/>
    </source>
</evidence>
<dbReference type="PANTHER" id="PTHR45458:SF1">
    <property type="entry name" value="SHORT CHAIN DEHYDROGENASE"/>
    <property type="match status" value="1"/>
</dbReference>
<dbReference type="GeneID" id="54477252"/>
<gene>
    <name evidence="1" type="ORF">BDY17DRAFT_319160</name>
</gene>
<dbReference type="EMBL" id="MU001642">
    <property type="protein sequence ID" value="KAF2479145.1"/>
    <property type="molecule type" value="Genomic_DNA"/>
</dbReference>
<organism evidence="1 2">
    <name type="scientific">Neohortaea acidophila</name>
    <dbReference type="NCBI Taxonomy" id="245834"/>
    <lineage>
        <taxon>Eukaryota</taxon>
        <taxon>Fungi</taxon>
        <taxon>Dikarya</taxon>
        <taxon>Ascomycota</taxon>
        <taxon>Pezizomycotina</taxon>
        <taxon>Dothideomycetes</taxon>
        <taxon>Dothideomycetidae</taxon>
        <taxon>Mycosphaerellales</taxon>
        <taxon>Teratosphaeriaceae</taxon>
        <taxon>Neohortaea</taxon>
    </lineage>
</organism>
<dbReference type="PANTHER" id="PTHR45458">
    <property type="entry name" value="SHORT-CHAIN DEHYDROGENASE/REDUCTASE SDR"/>
    <property type="match status" value="1"/>
</dbReference>
<dbReference type="InterPro" id="IPR052184">
    <property type="entry name" value="SDR_enzymes"/>
</dbReference>
<name>A0A6A6PGV2_9PEZI</name>
<dbReference type="OrthoDB" id="5296at2759"/>
<sequence>MANAQKTWLIVGASRGIGHEFVRQLLARGDRVYATIRGDTTSYFADQRHACKAFHCDVTSEESISSFVSDLVTVNQRQAIDYVVLNAGVLRYPNRATELSFADFAFHLHTNTIGPIICAQKLLNAGIPIGTLVFISSDSGSAQRFNEFEDGFAAYAASKAALNQALRHMAAELKRKGNTTTTVLAVHPGEVATDMANLDLGWDVVGQMSVEESVGACIGVVESKTPADSGSFWQWDGQRFPW</sequence>
<dbReference type="Pfam" id="PF00106">
    <property type="entry name" value="adh_short"/>
    <property type="match status" value="1"/>
</dbReference>
<evidence type="ECO:0000313" key="1">
    <source>
        <dbReference type="EMBL" id="KAF2479145.1"/>
    </source>
</evidence>
<protein>
    <recommendedName>
        <fullName evidence="3">Short-chain dehydrogenase</fullName>
    </recommendedName>
</protein>
<accession>A0A6A6PGV2</accession>
<dbReference type="AlphaFoldDB" id="A0A6A6PGV2"/>
<dbReference type="Proteomes" id="UP000799767">
    <property type="component" value="Unassembled WGS sequence"/>
</dbReference>
<reference evidence="1" key="1">
    <citation type="journal article" date="2020" name="Stud. Mycol.">
        <title>101 Dothideomycetes genomes: a test case for predicting lifestyles and emergence of pathogens.</title>
        <authorList>
            <person name="Haridas S."/>
            <person name="Albert R."/>
            <person name="Binder M."/>
            <person name="Bloem J."/>
            <person name="Labutti K."/>
            <person name="Salamov A."/>
            <person name="Andreopoulos B."/>
            <person name="Baker S."/>
            <person name="Barry K."/>
            <person name="Bills G."/>
            <person name="Bluhm B."/>
            <person name="Cannon C."/>
            <person name="Castanera R."/>
            <person name="Culley D."/>
            <person name="Daum C."/>
            <person name="Ezra D."/>
            <person name="Gonzalez J."/>
            <person name="Henrissat B."/>
            <person name="Kuo A."/>
            <person name="Liang C."/>
            <person name="Lipzen A."/>
            <person name="Lutzoni F."/>
            <person name="Magnuson J."/>
            <person name="Mondo S."/>
            <person name="Nolan M."/>
            <person name="Ohm R."/>
            <person name="Pangilinan J."/>
            <person name="Park H.-J."/>
            <person name="Ramirez L."/>
            <person name="Alfaro M."/>
            <person name="Sun H."/>
            <person name="Tritt A."/>
            <person name="Yoshinaga Y."/>
            <person name="Zwiers L.-H."/>
            <person name="Turgeon B."/>
            <person name="Goodwin S."/>
            <person name="Spatafora J."/>
            <person name="Crous P."/>
            <person name="Grigoriev I."/>
        </authorList>
    </citation>
    <scope>NUCLEOTIDE SEQUENCE</scope>
    <source>
        <strain evidence="1">CBS 113389</strain>
    </source>
</reference>
<dbReference type="RefSeq" id="XP_033585715.1">
    <property type="nucleotide sequence ID" value="XM_033736250.1"/>
</dbReference>
<proteinExistence type="predicted"/>
<dbReference type="InterPro" id="IPR002347">
    <property type="entry name" value="SDR_fam"/>
</dbReference>
<dbReference type="Gene3D" id="3.40.50.720">
    <property type="entry name" value="NAD(P)-binding Rossmann-like Domain"/>
    <property type="match status" value="1"/>
</dbReference>
<dbReference type="GO" id="GO:0016616">
    <property type="term" value="F:oxidoreductase activity, acting on the CH-OH group of donors, NAD or NADP as acceptor"/>
    <property type="evidence" value="ECO:0007669"/>
    <property type="project" value="TreeGrafter"/>
</dbReference>
<dbReference type="InterPro" id="IPR036291">
    <property type="entry name" value="NAD(P)-bd_dom_sf"/>
</dbReference>
<evidence type="ECO:0000313" key="2">
    <source>
        <dbReference type="Proteomes" id="UP000799767"/>
    </source>
</evidence>